<reference evidence="4 5" key="1">
    <citation type="journal article" date="2021" name="bioRxiv">
        <title>Chromosome-scale and haplotype-resolved genome assembly of a tetraploid potato cultivar.</title>
        <authorList>
            <person name="Sun H."/>
            <person name="Jiao W.-B."/>
            <person name="Krause K."/>
            <person name="Campoy J.A."/>
            <person name="Goel M."/>
            <person name="Folz-Donahue K."/>
            <person name="Kukat C."/>
            <person name="Huettel B."/>
            <person name="Schneeberger K."/>
        </authorList>
    </citation>
    <scope>NUCLEOTIDE SEQUENCE [LARGE SCALE GENOMIC DNA]</scope>
    <source>
        <strain evidence="4">SolTubOtavaFocal</strain>
        <tissue evidence="4">Leaves</tissue>
    </source>
</reference>
<dbReference type="EMBL" id="JAIVGD010000023">
    <property type="protein sequence ID" value="KAH0743810.1"/>
    <property type="molecule type" value="Genomic_DNA"/>
</dbReference>
<sequence>MEVVVLDRFSGNTDPEDWIYRAEQYFTFLGFCEEEWLPLPSFYLDGEALEWFRWMFRNKQFFDWNHFKKKLALRFWKRTDAKSFLVDTQITRILALLQKLEDKCSFISPQVLVEDAGIIAATVVSREISSPLVEENSNCVDNVESHPELCGTFIVEHSSHVDNLFDEMPTRVFTKEVQETSSDLEDIQPLQSLNEFFHTCCPMVVAEVQIETPIKMLDEESPGPERSKVQVFDECSRRDMSKRYSTTAISLDLSSSKHKIAFETFGDKYLPKFSLEPETINDLYLDSFFLKIEDNIPLRTMPSNEMMLVVERGITTDGFNAYNILCQFSFNPNVNSSFVFVHGTATNVCVWDPGISSNSMDPTSCTDTTNVDLLQSLGYTNIFCFIAYANSPTQVWDPVQQSFGQWAVADEMVMMESEVHDTYSKVNRVFDDRFVRVASREIQPIAPLDIIRLPKLFRFLQRLLAQLIGGLQGCIKSTINLIEHELHNFSTLEEIMIFFGAEGVLASYATGPDLEFEHILVGYGADGFIILIMRDALDLGDKIIDFPPNFSLYEFTAFQACENNHWSLSMIYSEVELVKDASIIDDYIVHKSMLVESKNTSILVSCGKFKPIMRLMCYLAYFGGHRRVEECTVAKQIQLAKLGKASGAAMRTSILARSQAFLVIILEQNHQCFSLLCETPMEVNKKCRLRDPESSFYLKQSYYYEIASITNAHDYINIKNVLGIIRLSKKEQMAILRIMASVMVLGNMECSKGNEIVSSILEVESIWFQLHTTIAALYTHSSLERFHIILSVWLYSNLEDKVLIEDESIVMNQVQPNIDIKVTQVVIGLTRAIGPKASNRSSFIWDPGPFTLC</sequence>
<dbReference type="InterPro" id="IPR001609">
    <property type="entry name" value="Myosin_head_motor_dom-like"/>
</dbReference>
<dbReference type="PANTHER" id="PTHR11108">
    <property type="entry name" value="FERROCHELATASE"/>
    <property type="match status" value="1"/>
</dbReference>
<dbReference type="PANTHER" id="PTHR11108:SF10">
    <property type="entry name" value="RETROTRANSPOSON GAG DOMAIN-CONTAINING PROTEIN"/>
    <property type="match status" value="1"/>
</dbReference>
<keyword evidence="1" id="KW-0518">Myosin</keyword>
<organism evidence="4 5">
    <name type="scientific">Solanum tuberosum</name>
    <name type="common">Potato</name>
    <dbReference type="NCBI Taxonomy" id="4113"/>
    <lineage>
        <taxon>Eukaryota</taxon>
        <taxon>Viridiplantae</taxon>
        <taxon>Streptophyta</taxon>
        <taxon>Embryophyta</taxon>
        <taxon>Tracheophyta</taxon>
        <taxon>Spermatophyta</taxon>
        <taxon>Magnoliopsida</taxon>
        <taxon>eudicotyledons</taxon>
        <taxon>Gunneridae</taxon>
        <taxon>Pentapetalae</taxon>
        <taxon>asterids</taxon>
        <taxon>lamiids</taxon>
        <taxon>Solanales</taxon>
        <taxon>Solanaceae</taxon>
        <taxon>Solanoideae</taxon>
        <taxon>Solaneae</taxon>
        <taxon>Solanum</taxon>
    </lineage>
</organism>
<dbReference type="SUPFAM" id="SSF52540">
    <property type="entry name" value="P-loop containing nucleoside triphosphate hydrolases"/>
    <property type="match status" value="1"/>
</dbReference>
<keyword evidence="5" id="KW-1185">Reference proteome</keyword>
<dbReference type="InterPro" id="IPR036961">
    <property type="entry name" value="Kinesin_motor_dom_sf"/>
</dbReference>
<evidence type="ECO:0000259" key="3">
    <source>
        <dbReference type="Pfam" id="PF00063"/>
    </source>
</evidence>
<dbReference type="Proteomes" id="UP000826656">
    <property type="component" value="Unassembled WGS sequence"/>
</dbReference>
<dbReference type="InterPro" id="IPR001015">
    <property type="entry name" value="Ferrochelatase"/>
</dbReference>
<name>A0ABQ7UDN5_SOLTU</name>
<dbReference type="Gene3D" id="1.10.10.820">
    <property type="match status" value="1"/>
</dbReference>
<dbReference type="InterPro" id="IPR027417">
    <property type="entry name" value="P-loop_NTPase"/>
</dbReference>
<comment type="caution">
    <text evidence="4">The sequence shown here is derived from an EMBL/GenBank/DDBJ whole genome shotgun (WGS) entry which is preliminary data.</text>
</comment>
<evidence type="ECO:0000313" key="4">
    <source>
        <dbReference type="EMBL" id="KAH0743810.1"/>
    </source>
</evidence>
<protein>
    <recommendedName>
        <fullName evidence="3">Myosin motor domain-containing protein</fullName>
    </recommendedName>
</protein>
<dbReference type="Gene3D" id="1.20.120.720">
    <property type="entry name" value="Myosin VI head, motor domain, U50 subdomain"/>
    <property type="match status" value="1"/>
</dbReference>
<evidence type="ECO:0000313" key="5">
    <source>
        <dbReference type="Proteomes" id="UP000826656"/>
    </source>
</evidence>
<proteinExistence type="predicted"/>
<evidence type="ECO:0000256" key="1">
    <source>
        <dbReference type="ARBA" id="ARBA00023123"/>
    </source>
</evidence>
<dbReference type="Pfam" id="PF00063">
    <property type="entry name" value="Myosin_head"/>
    <property type="match status" value="1"/>
</dbReference>
<dbReference type="Gene3D" id="3.40.850.10">
    <property type="entry name" value="Kinesin motor domain"/>
    <property type="match status" value="1"/>
</dbReference>
<feature type="domain" description="Myosin motor" evidence="3">
    <location>
        <begin position="636"/>
        <end position="759"/>
    </location>
</feature>
<gene>
    <name evidence="4" type="ORF">KY290_031803</name>
</gene>
<accession>A0ABQ7UDN5</accession>
<keyword evidence="2" id="KW-0505">Motor protein</keyword>
<evidence type="ECO:0000256" key="2">
    <source>
        <dbReference type="ARBA" id="ARBA00023175"/>
    </source>
</evidence>